<keyword evidence="3" id="KW-0472">Membrane</keyword>
<sequence length="208" mass="23797">MIIKKQNLKKIITIGLISFTIATIPPIKVFAIWNQDNNGWWYSEGSEYSIGWKQIDGEWYYFNNNGSMAKNTCINGYTLDSNGIWINNTPNNLVDSEKDKKIAEDYVESLGYIITKNLGEVGSFILDENKVSSAEWENKWEVQKVKPNEYLGKQINIYNFKVKNHPLEKQYNSEVYVYIMISEGKVIGGYSIPDKGYTGGVYSIDGKL</sequence>
<evidence type="ECO:0000256" key="2">
    <source>
        <dbReference type="PROSITE-ProRule" id="PRU00591"/>
    </source>
</evidence>
<dbReference type="Proteomes" id="UP001194098">
    <property type="component" value="Unassembled WGS sequence"/>
</dbReference>
<feature type="repeat" description="Cell wall-binding" evidence="2">
    <location>
        <begin position="49"/>
        <end position="68"/>
    </location>
</feature>
<dbReference type="PROSITE" id="PS51170">
    <property type="entry name" value="CW"/>
    <property type="match status" value="1"/>
</dbReference>
<proteinExistence type="predicted"/>
<keyword evidence="1" id="KW-0677">Repeat</keyword>
<name>A0AAW3WBD3_CLOBE</name>
<dbReference type="EMBL" id="JABAGV010000041">
    <property type="protein sequence ID" value="MBC2476026.1"/>
    <property type="molecule type" value="Genomic_DNA"/>
</dbReference>
<evidence type="ECO:0000313" key="4">
    <source>
        <dbReference type="EMBL" id="MBC2476026.1"/>
    </source>
</evidence>
<keyword evidence="3" id="KW-1133">Transmembrane helix</keyword>
<evidence type="ECO:0000256" key="1">
    <source>
        <dbReference type="ARBA" id="ARBA00022737"/>
    </source>
</evidence>
<comment type="caution">
    <text evidence="4">The sequence shown here is derived from an EMBL/GenBank/DDBJ whole genome shotgun (WGS) entry which is preliminary data.</text>
</comment>
<accession>A0AAW3WBD3</accession>
<evidence type="ECO:0000313" key="5">
    <source>
        <dbReference type="Proteomes" id="UP001194098"/>
    </source>
</evidence>
<reference evidence="4" key="1">
    <citation type="submission" date="2020-04" db="EMBL/GenBank/DDBJ databases">
        <authorList>
            <person name="Brown S."/>
        </authorList>
    </citation>
    <scope>NUCLEOTIDE SEQUENCE</scope>
    <source>
        <strain evidence="4">DJ015</strain>
    </source>
</reference>
<organism evidence="4 5">
    <name type="scientific">Clostridium beijerinckii</name>
    <name type="common">Clostridium MP</name>
    <dbReference type="NCBI Taxonomy" id="1520"/>
    <lineage>
        <taxon>Bacteria</taxon>
        <taxon>Bacillati</taxon>
        <taxon>Bacillota</taxon>
        <taxon>Clostridia</taxon>
        <taxon>Eubacteriales</taxon>
        <taxon>Clostridiaceae</taxon>
        <taxon>Clostridium</taxon>
    </lineage>
</organism>
<dbReference type="Gene3D" id="2.10.270.10">
    <property type="entry name" value="Cholin Binding"/>
    <property type="match status" value="1"/>
</dbReference>
<protein>
    <submittedName>
        <fullName evidence="4">DUF4830 domain-containing protein</fullName>
    </submittedName>
</protein>
<dbReference type="SUPFAM" id="SSF69360">
    <property type="entry name" value="Cell wall binding repeat"/>
    <property type="match status" value="1"/>
</dbReference>
<dbReference type="Pfam" id="PF19127">
    <property type="entry name" value="Choline_bind_3"/>
    <property type="match status" value="1"/>
</dbReference>
<reference evidence="4" key="2">
    <citation type="journal article" date="2022" name="Nat. Biotechnol.">
        <title>Carbon-negative production of acetone and isopropanol by gas fermentation at industrial pilot scale.</title>
        <authorList>
            <person name="Liew F.E."/>
            <person name="Nogle R."/>
            <person name="Abdalla T."/>
            <person name="Rasor B.J."/>
            <person name="Canter C."/>
            <person name="Jensen R.O."/>
            <person name="Wang L."/>
            <person name="Strutz J."/>
            <person name="Chirania P."/>
            <person name="De Tissera S."/>
            <person name="Mueller A.P."/>
            <person name="Ruan Z."/>
            <person name="Gao A."/>
            <person name="Tran L."/>
            <person name="Engle N.L."/>
            <person name="Bromley J.C."/>
            <person name="Daniell J."/>
            <person name="Conrado R."/>
            <person name="Tschaplinski T.J."/>
            <person name="Giannone R.J."/>
            <person name="Hettich R.L."/>
            <person name="Karim A.S."/>
            <person name="Simpson S.D."/>
            <person name="Brown S.D."/>
            <person name="Leang C."/>
            <person name="Jewett M.C."/>
            <person name="Kopke M."/>
        </authorList>
    </citation>
    <scope>NUCLEOTIDE SEQUENCE</scope>
    <source>
        <strain evidence="4">DJ015</strain>
    </source>
</reference>
<keyword evidence="3" id="KW-0812">Transmembrane</keyword>
<feature type="transmembrane region" description="Helical" evidence="3">
    <location>
        <begin position="12"/>
        <end position="33"/>
    </location>
</feature>
<evidence type="ECO:0000256" key="3">
    <source>
        <dbReference type="SAM" id="Phobius"/>
    </source>
</evidence>
<dbReference type="InterPro" id="IPR018337">
    <property type="entry name" value="Cell_wall/Cho-bd_repeat"/>
</dbReference>
<dbReference type="AlphaFoldDB" id="A0AAW3WBD3"/>
<dbReference type="RefSeq" id="WP_171780661.1">
    <property type="nucleotide sequence ID" value="NZ_JABAGV010000041.1"/>
</dbReference>
<gene>
    <name evidence="4" type="ORF">HGI39_15230</name>
</gene>